<evidence type="ECO:0000313" key="3">
    <source>
        <dbReference type="Proteomes" id="UP000696280"/>
    </source>
</evidence>
<keyword evidence="3" id="KW-1185">Reference proteome</keyword>
<dbReference type="AlphaFoldDB" id="A0A9N9KXW3"/>
<feature type="signal peptide" evidence="1">
    <location>
        <begin position="1"/>
        <end position="22"/>
    </location>
</feature>
<name>A0A9N9KXW3_9HELO</name>
<evidence type="ECO:0000313" key="2">
    <source>
        <dbReference type="EMBL" id="CAG8953987.1"/>
    </source>
</evidence>
<dbReference type="OrthoDB" id="10289530at2759"/>
<dbReference type="EMBL" id="CAJVRL010000055">
    <property type="protein sequence ID" value="CAG8953987.1"/>
    <property type="molecule type" value="Genomic_DNA"/>
</dbReference>
<reference evidence="2" key="1">
    <citation type="submission" date="2021-07" db="EMBL/GenBank/DDBJ databases">
        <authorList>
            <person name="Durling M."/>
        </authorList>
    </citation>
    <scope>NUCLEOTIDE SEQUENCE</scope>
</reference>
<dbReference type="Proteomes" id="UP000696280">
    <property type="component" value="Unassembled WGS sequence"/>
</dbReference>
<keyword evidence="1" id="KW-0732">Signal</keyword>
<protein>
    <submittedName>
        <fullName evidence="2">Uncharacterized protein</fullName>
    </submittedName>
</protein>
<proteinExistence type="predicted"/>
<organism evidence="2 3">
    <name type="scientific">Hymenoscyphus fraxineus</name>
    <dbReference type="NCBI Taxonomy" id="746836"/>
    <lineage>
        <taxon>Eukaryota</taxon>
        <taxon>Fungi</taxon>
        <taxon>Dikarya</taxon>
        <taxon>Ascomycota</taxon>
        <taxon>Pezizomycotina</taxon>
        <taxon>Leotiomycetes</taxon>
        <taxon>Helotiales</taxon>
        <taxon>Helotiaceae</taxon>
        <taxon>Hymenoscyphus</taxon>
    </lineage>
</organism>
<comment type="caution">
    <text evidence="2">The sequence shown here is derived from an EMBL/GenBank/DDBJ whole genome shotgun (WGS) entry which is preliminary data.</text>
</comment>
<feature type="chain" id="PRO_5040178580" evidence="1">
    <location>
        <begin position="23"/>
        <end position="185"/>
    </location>
</feature>
<gene>
    <name evidence="2" type="ORF">HYFRA_00009086</name>
</gene>
<sequence>MLVNILALALTTFLSLVPQAGAAISPTGAPYGDAYAWEVSNWEAGCDAVSNTNYPQCHYGFDIKGNKTSFQSGQSTPEKSIIVNISQFTSRCEVLTVSVGTNRQMPCTLYDDGTKNKMTAMFLPYPNATFDMYLFVSYGSWIISPPKVEEDYWNYTSITPVKLAGPKEFTIPTTEVWGALGYTEI</sequence>
<evidence type="ECO:0000256" key="1">
    <source>
        <dbReference type="SAM" id="SignalP"/>
    </source>
</evidence>
<accession>A0A9N9KXW3</accession>